<dbReference type="EMBL" id="JACHMW010000001">
    <property type="protein sequence ID" value="MBB5847825.1"/>
    <property type="molecule type" value="Genomic_DNA"/>
</dbReference>
<comment type="caution">
    <text evidence="4">The sequence shown here is derived from an EMBL/GenBank/DDBJ whole genome shotgun (WGS) entry which is preliminary data.</text>
</comment>
<feature type="domain" description="Chorismate mutase" evidence="3">
    <location>
        <begin position="18"/>
        <end position="109"/>
    </location>
</feature>
<dbReference type="GO" id="GO:0009697">
    <property type="term" value="P:salicylic acid biosynthetic process"/>
    <property type="evidence" value="ECO:0007669"/>
    <property type="project" value="TreeGrafter"/>
</dbReference>
<reference evidence="4 5" key="1">
    <citation type="submission" date="2020-08" db="EMBL/GenBank/DDBJ databases">
        <title>Sequencing the genomes of 1000 actinobacteria strains.</title>
        <authorList>
            <person name="Klenk H.-P."/>
        </authorList>
    </citation>
    <scope>NUCLEOTIDE SEQUENCE [LARGE SCALE GENOMIC DNA]</scope>
    <source>
        <strain evidence="4 5">DSM 17945</strain>
    </source>
</reference>
<evidence type="ECO:0000256" key="1">
    <source>
        <dbReference type="ARBA" id="ARBA00023235"/>
    </source>
</evidence>
<evidence type="ECO:0000256" key="2">
    <source>
        <dbReference type="SAM" id="MobiDB-lite"/>
    </source>
</evidence>
<dbReference type="NCBIfam" id="NF006691">
    <property type="entry name" value="PRK09239.1"/>
    <property type="match status" value="1"/>
</dbReference>
<dbReference type="InterPro" id="IPR036263">
    <property type="entry name" value="Chorismate_II_sf"/>
</dbReference>
<dbReference type="InterPro" id="IPR051331">
    <property type="entry name" value="Chorismate_mutase-related"/>
</dbReference>
<dbReference type="Gene3D" id="1.20.59.10">
    <property type="entry name" value="Chorismate mutase"/>
    <property type="match status" value="1"/>
</dbReference>
<dbReference type="InterPro" id="IPR036979">
    <property type="entry name" value="CM_dom_sf"/>
</dbReference>
<dbReference type="InterPro" id="IPR010951">
    <property type="entry name" value="CM_bact"/>
</dbReference>
<name>A0A7W9JH57_9MICC</name>
<evidence type="ECO:0000259" key="3">
    <source>
        <dbReference type="PROSITE" id="PS51168"/>
    </source>
</evidence>
<dbReference type="PROSITE" id="PS51168">
    <property type="entry name" value="CHORISMATE_MUT_2"/>
    <property type="match status" value="1"/>
</dbReference>
<dbReference type="InterPro" id="IPR002701">
    <property type="entry name" value="CM_II_prokaryot"/>
</dbReference>
<gene>
    <name evidence="4" type="ORF">HDA33_000389</name>
</gene>
<keyword evidence="5" id="KW-1185">Reference proteome</keyword>
<feature type="region of interest" description="Disordered" evidence="2">
    <location>
        <begin position="111"/>
        <end position="145"/>
    </location>
</feature>
<dbReference type="SUPFAM" id="SSF48600">
    <property type="entry name" value="Chorismate mutase II"/>
    <property type="match status" value="1"/>
</dbReference>
<evidence type="ECO:0000313" key="5">
    <source>
        <dbReference type="Proteomes" id="UP000567246"/>
    </source>
</evidence>
<dbReference type="Pfam" id="PF01817">
    <property type="entry name" value="CM_2"/>
    <property type="match status" value="1"/>
</dbReference>
<accession>A0A7W9JH57</accession>
<dbReference type="GO" id="GO:0046417">
    <property type="term" value="P:chorismate metabolic process"/>
    <property type="evidence" value="ECO:0007669"/>
    <property type="project" value="InterPro"/>
</dbReference>
<dbReference type="SMART" id="SM00830">
    <property type="entry name" value="CM_2"/>
    <property type="match status" value="1"/>
</dbReference>
<protein>
    <submittedName>
        <fullName evidence="4">Chorismate mutase</fullName>
        <ecNumber evidence="4">5.4.99.5</ecNumber>
    </submittedName>
</protein>
<proteinExistence type="predicted"/>
<dbReference type="PANTHER" id="PTHR38041">
    <property type="entry name" value="CHORISMATE MUTASE"/>
    <property type="match status" value="1"/>
</dbReference>
<dbReference type="AlphaFoldDB" id="A0A7W9JH57"/>
<dbReference type="NCBIfam" id="TIGR01795">
    <property type="entry name" value="CM_mono_cladeE"/>
    <property type="match status" value="1"/>
</dbReference>
<evidence type="ECO:0000313" key="4">
    <source>
        <dbReference type="EMBL" id="MBB5847825.1"/>
    </source>
</evidence>
<dbReference type="Proteomes" id="UP000567246">
    <property type="component" value="Unassembled WGS sequence"/>
</dbReference>
<feature type="compositionally biased region" description="Basic and acidic residues" evidence="2">
    <location>
        <begin position="126"/>
        <end position="145"/>
    </location>
</feature>
<feature type="compositionally biased region" description="Low complexity" evidence="2">
    <location>
        <begin position="111"/>
        <end position="125"/>
    </location>
</feature>
<organism evidence="4 5">
    <name type="scientific">Micrococcus endophyticus</name>
    <dbReference type="NCBI Taxonomy" id="455343"/>
    <lineage>
        <taxon>Bacteria</taxon>
        <taxon>Bacillati</taxon>
        <taxon>Actinomycetota</taxon>
        <taxon>Actinomycetes</taxon>
        <taxon>Micrococcales</taxon>
        <taxon>Micrococcaceae</taxon>
        <taxon>Micrococcus</taxon>
    </lineage>
</organism>
<dbReference type="PANTHER" id="PTHR38041:SF1">
    <property type="entry name" value="CHORISMATE MUTASE"/>
    <property type="match status" value="1"/>
</dbReference>
<dbReference type="EC" id="5.4.99.5" evidence="4"/>
<dbReference type="RefSeq" id="WP_246416844.1">
    <property type="nucleotide sequence ID" value="NZ_BAABAG010000010.1"/>
</dbReference>
<dbReference type="GO" id="GO:0004106">
    <property type="term" value="F:chorismate mutase activity"/>
    <property type="evidence" value="ECO:0007669"/>
    <property type="project" value="UniProtKB-EC"/>
</dbReference>
<keyword evidence="1 4" id="KW-0413">Isomerase</keyword>
<sequence length="145" mass="15603">MSPDYDPHASSLTGRTDPEVLAELYAIRGSIDNIDASLVYLLAERFKFTQRVGALKARHELPPSDPGREAAQIERLHRLAIEADLEPAFAEKFLNFIIAEVIRHHRALAAGAGPEAPAGDPAADAAPDRTRTDAGDDPRRGGADA</sequence>